<evidence type="ECO:0000313" key="5">
    <source>
        <dbReference type="EMBL" id="KAG3214016.1"/>
    </source>
</evidence>
<name>A0A8T1B5S2_9STRA</name>
<evidence type="ECO:0000313" key="6">
    <source>
        <dbReference type="Proteomes" id="UP000774804"/>
    </source>
</evidence>
<dbReference type="VEuPathDB" id="FungiDB:PC110_g22878"/>
<dbReference type="EMBL" id="RCML01001023">
    <property type="protein sequence ID" value="KAG2966368.1"/>
    <property type="molecule type" value="Genomic_DNA"/>
</dbReference>
<dbReference type="Proteomes" id="UP000735874">
    <property type="component" value="Unassembled WGS sequence"/>
</dbReference>
<accession>A0A8T1B5S2</accession>
<gene>
    <name evidence="1" type="ORF">PC113_g16646</name>
    <name evidence="2" type="ORF">PC115_g17351</name>
    <name evidence="3" type="ORF">PC117_g9177</name>
    <name evidence="4" type="ORF">PC118_g19235</name>
    <name evidence="5" type="ORF">PC129_g15069</name>
</gene>
<evidence type="ECO:0000313" key="2">
    <source>
        <dbReference type="EMBL" id="KAG2897015.1"/>
    </source>
</evidence>
<evidence type="ECO:0000313" key="1">
    <source>
        <dbReference type="EMBL" id="KAG2850597.1"/>
    </source>
</evidence>
<dbReference type="Gene3D" id="3.40.50.2000">
    <property type="entry name" value="Glycogen Phosphorylase B"/>
    <property type="match status" value="1"/>
</dbReference>
<reference evidence="2" key="1">
    <citation type="submission" date="2018-10" db="EMBL/GenBank/DDBJ databases">
        <title>Effector identification in a new, highly contiguous assembly of the strawberry crown rot pathogen Phytophthora cactorum.</title>
        <authorList>
            <person name="Armitage A.D."/>
            <person name="Nellist C.F."/>
            <person name="Bates H."/>
            <person name="Vickerstaff R.J."/>
            <person name="Harrison R.J."/>
        </authorList>
    </citation>
    <scope>NUCLEOTIDE SEQUENCE</scope>
    <source>
        <strain evidence="1">15-7</strain>
        <strain evidence="2">4032</strain>
        <strain evidence="3">4040</strain>
        <strain evidence="4">P415</strain>
        <strain evidence="5">P421</strain>
    </source>
</reference>
<evidence type="ECO:0000313" key="3">
    <source>
        <dbReference type="EMBL" id="KAG2944173.1"/>
    </source>
</evidence>
<dbReference type="Proteomes" id="UP000697107">
    <property type="component" value="Unassembled WGS sequence"/>
</dbReference>
<dbReference type="Proteomes" id="UP000736787">
    <property type="component" value="Unassembled WGS sequence"/>
</dbReference>
<dbReference type="PANTHER" id="PTHR48050:SF13">
    <property type="entry name" value="STEROL 3-BETA-GLUCOSYLTRANSFERASE UGT80A2"/>
    <property type="match status" value="1"/>
</dbReference>
<dbReference type="SUPFAM" id="SSF53756">
    <property type="entry name" value="UDP-Glycosyltransferase/glycogen phosphorylase"/>
    <property type="match status" value="1"/>
</dbReference>
<evidence type="ECO:0000313" key="4">
    <source>
        <dbReference type="EMBL" id="KAG2966368.1"/>
    </source>
</evidence>
<dbReference type="EMBL" id="RCMV01000678">
    <property type="protein sequence ID" value="KAG3214016.1"/>
    <property type="molecule type" value="Genomic_DNA"/>
</dbReference>
<proteinExistence type="predicted"/>
<protein>
    <submittedName>
        <fullName evidence="2">Uncharacterized protein</fullName>
    </submittedName>
</protein>
<dbReference type="EMBL" id="RCMI01000817">
    <property type="protein sequence ID" value="KAG2897015.1"/>
    <property type="molecule type" value="Genomic_DNA"/>
</dbReference>
<sequence length="235" mass="26170">MVLGHVDVAQRLGIPLQWASLEPLSPTFEIPHVLRSLTGCEAAATLMPHYGNFLSHGVVDGALSHVSVADVLTQFRSFIGLTSSSDRPDPLVQWEVLHMYLYSPVLLPTVIPTALVKFAFSLANVPVVYFVVSKLPFDAFEDLVRNIDLADQQLRVLVIIQVQEQGSTARSPYRSEFVYLVDTDPPYAQLFPRAAATIHWGEPDVLAEGLHGWQARRRLWITSVTDIYRQPVPAT</sequence>
<dbReference type="Proteomes" id="UP000760860">
    <property type="component" value="Unassembled WGS sequence"/>
</dbReference>
<dbReference type="InterPro" id="IPR050426">
    <property type="entry name" value="Glycosyltransferase_28"/>
</dbReference>
<dbReference type="AlphaFoldDB" id="A0A8T1B5S2"/>
<dbReference type="Proteomes" id="UP000774804">
    <property type="component" value="Unassembled WGS sequence"/>
</dbReference>
<organism evidence="2 6">
    <name type="scientific">Phytophthora cactorum</name>
    <dbReference type="NCBI Taxonomy" id="29920"/>
    <lineage>
        <taxon>Eukaryota</taxon>
        <taxon>Sar</taxon>
        <taxon>Stramenopiles</taxon>
        <taxon>Oomycota</taxon>
        <taxon>Peronosporomycetes</taxon>
        <taxon>Peronosporales</taxon>
        <taxon>Peronosporaceae</taxon>
        <taxon>Phytophthora</taxon>
    </lineage>
</organism>
<dbReference type="EMBL" id="RCMG01000672">
    <property type="protein sequence ID" value="KAG2850597.1"/>
    <property type="molecule type" value="Genomic_DNA"/>
</dbReference>
<dbReference type="PANTHER" id="PTHR48050">
    <property type="entry name" value="STEROL 3-BETA-GLUCOSYLTRANSFERASE"/>
    <property type="match status" value="1"/>
</dbReference>
<comment type="caution">
    <text evidence="2">The sequence shown here is derived from an EMBL/GenBank/DDBJ whole genome shotgun (WGS) entry which is preliminary data.</text>
</comment>
<dbReference type="EMBL" id="RCMK01000206">
    <property type="protein sequence ID" value="KAG2944173.1"/>
    <property type="molecule type" value="Genomic_DNA"/>
</dbReference>